<dbReference type="PANTHER" id="PTHR35340">
    <property type="entry name" value="PQQ ENZYME REPEAT PROTEIN-RELATED"/>
    <property type="match status" value="1"/>
</dbReference>
<dbReference type="eggNOG" id="ENOG502Z7WX">
    <property type="taxonomic scope" value="Bacteria"/>
</dbReference>
<dbReference type="KEGG" id="ttr:Tter_1599"/>
<name>D1CCJ0_THET1</name>
<protein>
    <submittedName>
        <fullName evidence="2">Arylsulfotransferase</fullName>
    </submittedName>
</protein>
<proteinExistence type="predicted"/>
<dbReference type="RefSeq" id="WP_012875539.1">
    <property type="nucleotide sequence ID" value="NC_013525.1"/>
</dbReference>
<dbReference type="InterPro" id="IPR039535">
    <property type="entry name" value="ASST-like"/>
</dbReference>
<evidence type="ECO:0000256" key="1">
    <source>
        <dbReference type="SAM" id="MobiDB-lite"/>
    </source>
</evidence>
<feature type="compositionally biased region" description="Polar residues" evidence="1">
    <location>
        <begin position="66"/>
        <end position="79"/>
    </location>
</feature>
<dbReference type="Pfam" id="PF14269">
    <property type="entry name" value="Arylsulfotran_2"/>
    <property type="match status" value="1"/>
</dbReference>
<dbReference type="InterPro" id="IPR053143">
    <property type="entry name" value="Arylsulfate_ST"/>
</dbReference>
<keyword evidence="2" id="KW-0808">Transferase</keyword>
<feature type="region of interest" description="Disordered" evidence="1">
    <location>
        <begin position="56"/>
        <end position="79"/>
    </location>
</feature>
<evidence type="ECO:0000313" key="3">
    <source>
        <dbReference type="Proteomes" id="UP000000323"/>
    </source>
</evidence>
<accession>D1CCJ0</accession>
<gene>
    <name evidence="2" type="ordered locus">Tter_1599</name>
</gene>
<dbReference type="HOGENOM" id="CLU_018249_2_0_0"/>
<dbReference type="PROSITE" id="PS51257">
    <property type="entry name" value="PROKAR_LIPOPROTEIN"/>
    <property type="match status" value="1"/>
</dbReference>
<organism evidence="2 3">
    <name type="scientific">Thermobaculum terrenum (strain ATCC BAA-798 / CCMEE 7001 / YNP1)</name>
    <dbReference type="NCBI Taxonomy" id="525904"/>
    <lineage>
        <taxon>Bacteria</taxon>
        <taxon>Bacillati</taxon>
        <taxon>Chloroflexota</taxon>
        <taxon>Chloroflexia</taxon>
        <taxon>Candidatus Thermobaculales</taxon>
        <taxon>Candidatus Thermobaculaceae</taxon>
        <taxon>Thermobaculum</taxon>
    </lineage>
</organism>
<reference evidence="3" key="1">
    <citation type="journal article" date="2010" name="Stand. Genomic Sci.">
        <title>Complete genome sequence of 'Thermobaculum terrenum' type strain (YNP1).</title>
        <authorList>
            <person name="Kiss H."/>
            <person name="Cleland D."/>
            <person name="Lapidus A."/>
            <person name="Lucas S."/>
            <person name="Glavina Del Rio T."/>
            <person name="Nolan M."/>
            <person name="Tice H."/>
            <person name="Han C."/>
            <person name="Goodwin L."/>
            <person name="Pitluck S."/>
            <person name="Liolios K."/>
            <person name="Ivanova N."/>
            <person name="Mavromatis K."/>
            <person name="Ovchinnikova G."/>
            <person name="Pati A."/>
            <person name="Chen A."/>
            <person name="Palaniappan K."/>
            <person name="Land M."/>
            <person name="Hauser L."/>
            <person name="Chang Y."/>
            <person name="Jeffries C."/>
            <person name="Lu M."/>
            <person name="Brettin T."/>
            <person name="Detter J."/>
            <person name="Goker M."/>
            <person name="Tindall B."/>
            <person name="Beck B."/>
            <person name="McDermott T."/>
            <person name="Woyke T."/>
            <person name="Bristow J."/>
            <person name="Eisen J."/>
            <person name="Markowitz V."/>
            <person name="Hugenholtz P."/>
            <person name="Kyrpides N."/>
            <person name="Klenk H."/>
            <person name="Cheng J."/>
        </authorList>
    </citation>
    <scope>NUCLEOTIDE SEQUENCE [LARGE SCALE GENOMIC DNA]</scope>
    <source>
        <strain evidence="3">ATCC BAA-798 / YNP1</strain>
    </source>
</reference>
<dbReference type="OrthoDB" id="3225323at2"/>
<dbReference type="STRING" id="525904.Tter_1599"/>
<evidence type="ECO:0000313" key="2">
    <source>
        <dbReference type="EMBL" id="ACZ42505.1"/>
    </source>
</evidence>
<dbReference type="Proteomes" id="UP000000323">
    <property type="component" value="Chromosome 1"/>
</dbReference>
<dbReference type="SUPFAM" id="SSF63829">
    <property type="entry name" value="Calcium-dependent phosphotriesterase"/>
    <property type="match status" value="1"/>
</dbReference>
<dbReference type="GO" id="GO:0016740">
    <property type="term" value="F:transferase activity"/>
    <property type="evidence" value="ECO:0007669"/>
    <property type="project" value="UniProtKB-KW"/>
</dbReference>
<sequence length="562" mass="62743">MRSFLAIRLYVLILAVTLLVSSCGSGGRNNSQTPPISVTTNASRLLPSPTALVTLSSPTPEVVPTPKQQLMQPSPTAISEPTPIEQVNSRYIVDVRKVNRIIGRGKVRYFFSRPDIKPPNVTVRASSKSMAYGYIFIAPKKGPGQSGPMIVDNQGEVVWFLPMRAGKRVLDFKVQNYKGNPVLTWWEGALDMKLGSGKGDFVIMNMHYKEIARVKAGNGYYGDLHEFLITPEGTALFLIYHPVTKDLSDLGGVKNTHVIDGIVQEVDIESGRVLFEWHSLDHVGLDESYIPVPKNSGQRYDYFHANSIALDKDGNLLVSARHTWAAYKIDRDTGNIIWRLGGKKSDFTFESKAKFAYQHDVRRQPDGTITLFDNVADSRKNGKSRGLVLRVDEQSKRVELVKEYIHPDRILSMTQGNMQILSNGHVFIGWGSEPFFSEFDQEGNLLFDAQLPTSYDNYRSYRFEWSGEPESAPRIAAQRNRSQDKVTIYVSWNGATSVHNWEVLAGNTPGSLMSLGVSPKMGFETAILLKTNKQYFAVRALDENGNVIGKSSVVKITNMGRD</sequence>
<dbReference type="AlphaFoldDB" id="D1CCJ0"/>
<dbReference type="PANTHER" id="PTHR35340:SF5">
    <property type="entry name" value="ASST-DOMAIN-CONTAINING PROTEIN"/>
    <property type="match status" value="1"/>
</dbReference>
<keyword evidence="3" id="KW-1185">Reference proteome</keyword>
<dbReference type="EMBL" id="CP001825">
    <property type="protein sequence ID" value="ACZ42505.1"/>
    <property type="molecule type" value="Genomic_DNA"/>
</dbReference>